<dbReference type="PROSITE" id="PS00211">
    <property type="entry name" value="ABC_TRANSPORTER_1"/>
    <property type="match status" value="1"/>
</dbReference>
<reference evidence="5" key="1">
    <citation type="submission" date="2015-09" db="EMBL/GenBank/DDBJ databases">
        <authorList>
            <consortium name="Pathogen Informatics"/>
        </authorList>
    </citation>
    <scope>NUCLEOTIDE SEQUENCE</scope>
    <source>
        <strain evidence="5">2789STDY5834896</strain>
    </source>
</reference>
<dbReference type="SUPFAM" id="SSF52540">
    <property type="entry name" value="P-loop containing nucleoside triphosphate hydrolases"/>
    <property type="match status" value="1"/>
</dbReference>
<keyword evidence="2" id="KW-0547">Nucleotide-binding</keyword>
<dbReference type="SMART" id="SM00382">
    <property type="entry name" value="AAA"/>
    <property type="match status" value="1"/>
</dbReference>
<organism evidence="5">
    <name type="scientific">uncultured Anaerotruncus sp</name>
    <dbReference type="NCBI Taxonomy" id="905011"/>
    <lineage>
        <taxon>Bacteria</taxon>
        <taxon>Bacillati</taxon>
        <taxon>Bacillota</taxon>
        <taxon>Clostridia</taxon>
        <taxon>Eubacteriales</taxon>
        <taxon>Oscillospiraceae</taxon>
        <taxon>Anaerotruncus</taxon>
        <taxon>environmental samples</taxon>
    </lineage>
</organism>
<evidence type="ECO:0000259" key="4">
    <source>
        <dbReference type="PROSITE" id="PS50893"/>
    </source>
</evidence>
<evidence type="ECO:0000256" key="3">
    <source>
        <dbReference type="ARBA" id="ARBA00022840"/>
    </source>
</evidence>
<dbReference type="PANTHER" id="PTHR42711">
    <property type="entry name" value="ABC TRANSPORTER ATP-BINDING PROTEIN"/>
    <property type="match status" value="1"/>
</dbReference>
<dbReference type="AlphaFoldDB" id="A0A1C6IX92"/>
<dbReference type="CDD" id="cd03230">
    <property type="entry name" value="ABC_DR_subfamily_A"/>
    <property type="match status" value="1"/>
</dbReference>
<name>A0A1C6IX92_9FIRM</name>
<dbReference type="InterPro" id="IPR050763">
    <property type="entry name" value="ABC_transporter_ATP-binding"/>
</dbReference>
<sequence length="282" mass="31752">MIEVKDLTFSYGKDKQALHGLNFTVGDGEIFGFLGPNGSGKSTTQKILTGILKGHGGTVSLFGKDIRSAHTQEFFQKIGVLFEFPYLYANLSALDNLHYFSSFYPKEQLRDAEELLDELEFKQDFLRKPVSSYSKGMRQRVSMARALINNPKLLFLDEPISGLDPAGAVLFRKIIENERQKGTTVFLTTHNMLDADLLCDRVAFISNGNIVALDTPRNLKEQNSNHSIIIDYLYQGKREEQTIEAPELKTGIPFAYDELISVHSQEPTLEDIFIQYTGRGLS</sequence>
<proteinExistence type="predicted"/>
<dbReference type="Gene3D" id="3.40.50.300">
    <property type="entry name" value="P-loop containing nucleotide triphosphate hydrolases"/>
    <property type="match status" value="1"/>
</dbReference>
<gene>
    <name evidence="5" type="ORF">SAMEA3545359_01746</name>
</gene>
<dbReference type="InterPro" id="IPR003439">
    <property type="entry name" value="ABC_transporter-like_ATP-bd"/>
</dbReference>
<dbReference type="EC" id="3.6.3.-" evidence="5"/>
<keyword evidence="1" id="KW-0813">Transport</keyword>
<dbReference type="PROSITE" id="PS50893">
    <property type="entry name" value="ABC_TRANSPORTER_2"/>
    <property type="match status" value="1"/>
</dbReference>
<dbReference type="GO" id="GO:0016887">
    <property type="term" value="F:ATP hydrolysis activity"/>
    <property type="evidence" value="ECO:0007669"/>
    <property type="project" value="InterPro"/>
</dbReference>
<accession>A0A1C6IX92</accession>
<dbReference type="Pfam" id="PF00005">
    <property type="entry name" value="ABC_tran"/>
    <property type="match status" value="1"/>
</dbReference>
<keyword evidence="3 5" id="KW-0067">ATP-binding</keyword>
<feature type="domain" description="ABC transporter" evidence="4">
    <location>
        <begin position="2"/>
        <end position="232"/>
    </location>
</feature>
<dbReference type="EMBL" id="FMHG01000001">
    <property type="protein sequence ID" value="SCJ74358.1"/>
    <property type="molecule type" value="Genomic_DNA"/>
</dbReference>
<protein>
    <submittedName>
        <fullName evidence="5">Fluoroquinolones export ATP-binding protein Rv2688c/MT2762</fullName>
        <ecNumber evidence="5">3.6.3.-</ecNumber>
    </submittedName>
</protein>
<dbReference type="PANTHER" id="PTHR42711:SF18">
    <property type="entry name" value="ABC TRANSPORTER, ATP-BINDING PROTEIN"/>
    <property type="match status" value="1"/>
</dbReference>
<evidence type="ECO:0000313" key="5">
    <source>
        <dbReference type="EMBL" id="SCJ74358.1"/>
    </source>
</evidence>
<evidence type="ECO:0000256" key="2">
    <source>
        <dbReference type="ARBA" id="ARBA00022741"/>
    </source>
</evidence>
<dbReference type="InterPro" id="IPR003593">
    <property type="entry name" value="AAA+_ATPase"/>
</dbReference>
<dbReference type="GO" id="GO:0005524">
    <property type="term" value="F:ATP binding"/>
    <property type="evidence" value="ECO:0007669"/>
    <property type="project" value="UniProtKB-KW"/>
</dbReference>
<evidence type="ECO:0000256" key="1">
    <source>
        <dbReference type="ARBA" id="ARBA00022448"/>
    </source>
</evidence>
<dbReference type="InterPro" id="IPR017871">
    <property type="entry name" value="ABC_transporter-like_CS"/>
</dbReference>
<dbReference type="InterPro" id="IPR027417">
    <property type="entry name" value="P-loop_NTPase"/>
</dbReference>
<keyword evidence="5" id="KW-0378">Hydrolase</keyword>